<name>A0A9Q1R238_9SOLA</name>
<evidence type="ECO:0000256" key="3">
    <source>
        <dbReference type="ARBA" id="ARBA00022801"/>
    </source>
</evidence>
<evidence type="ECO:0000256" key="2">
    <source>
        <dbReference type="ARBA" id="ARBA00022729"/>
    </source>
</evidence>
<keyword evidence="1" id="KW-0645">Protease</keyword>
<dbReference type="GO" id="GO:0008239">
    <property type="term" value="F:dipeptidyl-peptidase activity"/>
    <property type="evidence" value="ECO:0007669"/>
    <property type="project" value="TreeGrafter"/>
</dbReference>
<accession>A0A9Q1R238</accession>
<comment type="caution">
    <text evidence="4">The sequence shown here is derived from an EMBL/GenBank/DDBJ whole genome shotgun (WGS) entry which is preliminary data.</text>
</comment>
<keyword evidence="3" id="KW-0378">Hydrolase</keyword>
<protein>
    <submittedName>
        <fullName evidence="4">Uncharacterized protein</fullName>
    </submittedName>
</protein>
<dbReference type="PANTHER" id="PTHR11010:SF120">
    <property type="entry name" value="LYSOSOMAL PRO-X CARBOXYPEPTIDASE"/>
    <property type="match status" value="1"/>
</dbReference>
<keyword evidence="2" id="KW-0732">Signal</keyword>
<dbReference type="InterPro" id="IPR029058">
    <property type="entry name" value="AB_hydrolase_fold"/>
</dbReference>
<evidence type="ECO:0000313" key="5">
    <source>
        <dbReference type="Proteomes" id="UP001152561"/>
    </source>
</evidence>
<dbReference type="Proteomes" id="UP001152561">
    <property type="component" value="Unassembled WGS sequence"/>
</dbReference>
<dbReference type="PANTHER" id="PTHR11010">
    <property type="entry name" value="PROTEASE S28 PRO-X CARBOXYPEPTIDASE-RELATED"/>
    <property type="match status" value="1"/>
</dbReference>
<dbReference type="OrthoDB" id="2130629at2759"/>
<dbReference type="GO" id="GO:0006508">
    <property type="term" value="P:proteolysis"/>
    <property type="evidence" value="ECO:0007669"/>
    <property type="project" value="UniProtKB-KW"/>
</dbReference>
<evidence type="ECO:0000313" key="4">
    <source>
        <dbReference type="EMBL" id="KAJ8537608.1"/>
    </source>
</evidence>
<gene>
    <name evidence="4" type="ORF">K7X08_014148</name>
</gene>
<proteinExistence type="predicted"/>
<organism evidence="4 5">
    <name type="scientific">Anisodus acutangulus</name>
    <dbReference type="NCBI Taxonomy" id="402998"/>
    <lineage>
        <taxon>Eukaryota</taxon>
        <taxon>Viridiplantae</taxon>
        <taxon>Streptophyta</taxon>
        <taxon>Embryophyta</taxon>
        <taxon>Tracheophyta</taxon>
        <taxon>Spermatophyta</taxon>
        <taxon>Magnoliopsida</taxon>
        <taxon>eudicotyledons</taxon>
        <taxon>Gunneridae</taxon>
        <taxon>Pentapetalae</taxon>
        <taxon>asterids</taxon>
        <taxon>lamiids</taxon>
        <taxon>Solanales</taxon>
        <taxon>Solanaceae</taxon>
        <taxon>Solanoideae</taxon>
        <taxon>Hyoscyameae</taxon>
        <taxon>Anisodus</taxon>
    </lineage>
</organism>
<dbReference type="AlphaFoldDB" id="A0A9Q1R238"/>
<dbReference type="EMBL" id="JAJAGQ010000017">
    <property type="protein sequence ID" value="KAJ8537608.1"/>
    <property type="molecule type" value="Genomic_DNA"/>
</dbReference>
<evidence type="ECO:0000256" key="1">
    <source>
        <dbReference type="ARBA" id="ARBA00022670"/>
    </source>
</evidence>
<dbReference type="Gene3D" id="3.40.50.1820">
    <property type="entry name" value="alpha/beta hydrolase"/>
    <property type="match status" value="1"/>
</dbReference>
<sequence length="81" mass="9414">MPPSSVLPPFLTSIPSSFMPLVLKDISKSIVAIITKEGAHHVDLRWSSKEDPEWLREVRKREVNILSKWLSQYYQSLTEIY</sequence>
<keyword evidence="5" id="KW-1185">Reference proteome</keyword>
<reference evidence="5" key="1">
    <citation type="journal article" date="2023" name="Proc. Natl. Acad. Sci. U.S.A.">
        <title>Genomic and structural basis for evolution of tropane alkaloid biosynthesis.</title>
        <authorList>
            <person name="Wanga Y.-J."/>
            <person name="Taina T."/>
            <person name="Yua J.-Y."/>
            <person name="Lia J."/>
            <person name="Xua B."/>
            <person name="Chenc J."/>
            <person name="D'Auriad J.C."/>
            <person name="Huanga J.-P."/>
            <person name="Huanga S.-X."/>
        </authorList>
    </citation>
    <scope>NUCLEOTIDE SEQUENCE [LARGE SCALE GENOMIC DNA]</scope>
    <source>
        <strain evidence="5">cv. KIB-2019</strain>
    </source>
</reference>